<proteinExistence type="predicted"/>
<dbReference type="Proteomes" id="UP000007801">
    <property type="component" value="Unassembled WGS sequence"/>
</dbReference>
<reference evidence="1 2" key="1">
    <citation type="journal article" date="2007" name="Nature">
        <title>Evolution of genes and genomes on the Drosophila phylogeny.</title>
        <authorList>
            <consortium name="Drosophila 12 Genomes Consortium"/>
            <person name="Clark A.G."/>
            <person name="Eisen M.B."/>
            <person name="Smith D.R."/>
            <person name="Bergman C.M."/>
            <person name="Oliver B."/>
            <person name="Markow T.A."/>
            <person name="Kaufman T.C."/>
            <person name="Kellis M."/>
            <person name="Gelbart W."/>
            <person name="Iyer V.N."/>
            <person name="Pollard D.A."/>
            <person name="Sackton T.B."/>
            <person name="Larracuente A.M."/>
            <person name="Singh N.D."/>
            <person name="Abad J.P."/>
            <person name="Abt D.N."/>
            <person name="Adryan B."/>
            <person name="Aguade M."/>
            <person name="Akashi H."/>
            <person name="Anderson W.W."/>
            <person name="Aquadro C.F."/>
            <person name="Ardell D.H."/>
            <person name="Arguello R."/>
            <person name="Artieri C.G."/>
            <person name="Barbash D.A."/>
            <person name="Barker D."/>
            <person name="Barsanti P."/>
            <person name="Batterham P."/>
            <person name="Batzoglou S."/>
            <person name="Begun D."/>
            <person name="Bhutkar A."/>
            <person name="Blanco E."/>
            <person name="Bosak S.A."/>
            <person name="Bradley R.K."/>
            <person name="Brand A.D."/>
            <person name="Brent M.R."/>
            <person name="Brooks A.N."/>
            <person name="Brown R.H."/>
            <person name="Butlin R.K."/>
            <person name="Caggese C."/>
            <person name="Calvi B.R."/>
            <person name="Bernardo de Carvalho A."/>
            <person name="Caspi A."/>
            <person name="Castrezana S."/>
            <person name="Celniker S.E."/>
            <person name="Chang J.L."/>
            <person name="Chapple C."/>
            <person name="Chatterji S."/>
            <person name="Chinwalla A."/>
            <person name="Civetta A."/>
            <person name="Clifton S.W."/>
            <person name="Comeron J.M."/>
            <person name="Costello J.C."/>
            <person name="Coyne J.A."/>
            <person name="Daub J."/>
            <person name="David R.G."/>
            <person name="Delcher A.L."/>
            <person name="Delehaunty K."/>
            <person name="Do C.B."/>
            <person name="Ebling H."/>
            <person name="Edwards K."/>
            <person name="Eickbush T."/>
            <person name="Evans J.D."/>
            <person name="Filipski A."/>
            <person name="Findeiss S."/>
            <person name="Freyhult E."/>
            <person name="Fulton L."/>
            <person name="Fulton R."/>
            <person name="Garcia A.C."/>
            <person name="Gardiner A."/>
            <person name="Garfield D.A."/>
            <person name="Garvin B.E."/>
            <person name="Gibson G."/>
            <person name="Gilbert D."/>
            <person name="Gnerre S."/>
            <person name="Godfrey J."/>
            <person name="Good R."/>
            <person name="Gotea V."/>
            <person name="Gravely B."/>
            <person name="Greenberg A.J."/>
            <person name="Griffiths-Jones S."/>
            <person name="Gross S."/>
            <person name="Guigo R."/>
            <person name="Gustafson E.A."/>
            <person name="Haerty W."/>
            <person name="Hahn M.W."/>
            <person name="Halligan D.L."/>
            <person name="Halpern A.L."/>
            <person name="Halter G.M."/>
            <person name="Han M.V."/>
            <person name="Heger A."/>
            <person name="Hillier L."/>
            <person name="Hinrichs A.S."/>
            <person name="Holmes I."/>
            <person name="Hoskins R.A."/>
            <person name="Hubisz M.J."/>
            <person name="Hultmark D."/>
            <person name="Huntley M.A."/>
            <person name="Jaffe D.B."/>
            <person name="Jagadeeshan S."/>
            <person name="Jeck W.R."/>
            <person name="Johnson J."/>
            <person name="Jones C.D."/>
            <person name="Jordan W.C."/>
            <person name="Karpen G.H."/>
            <person name="Kataoka E."/>
            <person name="Keightley P.D."/>
            <person name="Kheradpour P."/>
            <person name="Kirkness E.F."/>
            <person name="Koerich L.B."/>
            <person name="Kristiansen K."/>
            <person name="Kudrna D."/>
            <person name="Kulathinal R.J."/>
            <person name="Kumar S."/>
            <person name="Kwok R."/>
            <person name="Lander E."/>
            <person name="Langley C.H."/>
            <person name="Lapoint R."/>
            <person name="Lazzaro B.P."/>
            <person name="Lee S.J."/>
            <person name="Levesque L."/>
            <person name="Li R."/>
            <person name="Lin C.F."/>
            <person name="Lin M.F."/>
            <person name="Lindblad-Toh K."/>
            <person name="Llopart A."/>
            <person name="Long M."/>
            <person name="Low L."/>
            <person name="Lozovsky E."/>
            <person name="Lu J."/>
            <person name="Luo M."/>
            <person name="Machado C.A."/>
            <person name="Makalowski W."/>
            <person name="Marzo M."/>
            <person name="Matsuda M."/>
            <person name="Matzkin L."/>
            <person name="McAllister B."/>
            <person name="McBride C.S."/>
            <person name="McKernan B."/>
            <person name="McKernan K."/>
            <person name="Mendez-Lago M."/>
            <person name="Minx P."/>
            <person name="Mollenhauer M.U."/>
            <person name="Montooth K."/>
            <person name="Mount S.M."/>
            <person name="Mu X."/>
            <person name="Myers E."/>
            <person name="Negre B."/>
            <person name="Newfeld S."/>
            <person name="Nielsen R."/>
            <person name="Noor M.A."/>
            <person name="O'Grady P."/>
            <person name="Pachter L."/>
            <person name="Papaceit M."/>
            <person name="Parisi M.J."/>
            <person name="Parisi M."/>
            <person name="Parts L."/>
            <person name="Pedersen J.S."/>
            <person name="Pesole G."/>
            <person name="Phillippy A.M."/>
            <person name="Ponting C.P."/>
            <person name="Pop M."/>
            <person name="Porcelli D."/>
            <person name="Powell J.R."/>
            <person name="Prohaska S."/>
            <person name="Pruitt K."/>
            <person name="Puig M."/>
            <person name="Quesneville H."/>
            <person name="Ram K.R."/>
            <person name="Rand D."/>
            <person name="Rasmussen M.D."/>
            <person name="Reed L.K."/>
            <person name="Reenan R."/>
            <person name="Reily A."/>
            <person name="Remington K.A."/>
            <person name="Rieger T.T."/>
            <person name="Ritchie M.G."/>
            <person name="Robin C."/>
            <person name="Rogers Y.H."/>
            <person name="Rohde C."/>
            <person name="Rozas J."/>
            <person name="Rubenfield M.J."/>
            <person name="Ruiz A."/>
            <person name="Russo S."/>
            <person name="Salzberg S.L."/>
            <person name="Sanchez-Gracia A."/>
            <person name="Saranga D.J."/>
            <person name="Sato H."/>
            <person name="Schaeffer S.W."/>
            <person name="Schatz M.C."/>
            <person name="Schlenke T."/>
            <person name="Schwartz R."/>
            <person name="Segarra C."/>
            <person name="Singh R.S."/>
            <person name="Sirot L."/>
            <person name="Sirota M."/>
            <person name="Sisneros N.B."/>
            <person name="Smith C.D."/>
            <person name="Smith T.F."/>
            <person name="Spieth J."/>
            <person name="Stage D.E."/>
            <person name="Stark A."/>
            <person name="Stephan W."/>
            <person name="Strausberg R.L."/>
            <person name="Strempel S."/>
            <person name="Sturgill D."/>
            <person name="Sutton G."/>
            <person name="Sutton G.G."/>
            <person name="Tao W."/>
            <person name="Teichmann S."/>
            <person name="Tobari Y.N."/>
            <person name="Tomimura Y."/>
            <person name="Tsolas J.M."/>
            <person name="Valente V.L."/>
            <person name="Venter E."/>
            <person name="Venter J.C."/>
            <person name="Vicario S."/>
            <person name="Vieira F.G."/>
            <person name="Vilella A.J."/>
            <person name="Villasante A."/>
            <person name="Walenz B."/>
            <person name="Wang J."/>
            <person name="Wasserman M."/>
            <person name="Watts T."/>
            <person name="Wilson D."/>
            <person name="Wilson R.K."/>
            <person name="Wing R.A."/>
            <person name="Wolfner M.F."/>
            <person name="Wong A."/>
            <person name="Wong G.K."/>
            <person name="Wu C.I."/>
            <person name="Wu G."/>
            <person name="Yamamoto D."/>
            <person name="Yang H.P."/>
            <person name="Yang S.P."/>
            <person name="Yorke J.A."/>
            <person name="Yoshida K."/>
            <person name="Zdobnov E."/>
            <person name="Zhang P."/>
            <person name="Zhang Y."/>
            <person name="Zimin A.V."/>
            <person name="Baldwin J."/>
            <person name="Abdouelleil A."/>
            <person name="Abdulkadir J."/>
            <person name="Abebe A."/>
            <person name="Abera B."/>
            <person name="Abreu J."/>
            <person name="Acer S.C."/>
            <person name="Aftuck L."/>
            <person name="Alexander A."/>
            <person name="An P."/>
            <person name="Anderson E."/>
            <person name="Anderson S."/>
            <person name="Arachi H."/>
            <person name="Azer M."/>
            <person name="Bachantsang P."/>
            <person name="Barry A."/>
            <person name="Bayul T."/>
            <person name="Berlin A."/>
            <person name="Bessette D."/>
            <person name="Bloom T."/>
            <person name="Blye J."/>
            <person name="Boguslavskiy L."/>
            <person name="Bonnet C."/>
            <person name="Boukhgalter B."/>
            <person name="Bourzgui I."/>
            <person name="Brown A."/>
            <person name="Cahill P."/>
            <person name="Channer S."/>
            <person name="Cheshatsang Y."/>
            <person name="Chuda L."/>
            <person name="Citroen M."/>
            <person name="Collymore A."/>
            <person name="Cooke P."/>
            <person name="Costello M."/>
            <person name="D'Aco K."/>
            <person name="Daza R."/>
            <person name="De Haan G."/>
            <person name="DeGray S."/>
            <person name="DeMaso C."/>
            <person name="Dhargay N."/>
            <person name="Dooley K."/>
            <person name="Dooley E."/>
            <person name="Doricent M."/>
            <person name="Dorje P."/>
            <person name="Dorjee K."/>
            <person name="Dupes A."/>
            <person name="Elong R."/>
            <person name="Falk J."/>
            <person name="Farina A."/>
            <person name="Faro S."/>
            <person name="Ferguson D."/>
            <person name="Fisher S."/>
            <person name="Foley C.D."/>
            <person name="Franke A."/>
            <person name="Friedrich D."/>
            <person name="Gadbois L."/>
            <person name="Gearin G."/>
            <person name="Gearin C.R."/>
            <person name="Giannoukos G."/>
            <person name="Goode T."/>
            <person name="Graham J."/>
            <person name="Grandbois E."/>
            <person name="Grewal S."/>
            <person name="Gyaltsen K."/>
            <person name="Hafez N."/>
            <person name="Hagos B."/>
            <person name="Hall J."/>
            <person name="Henson C."/>
            <person name="Hollinger A."/>
            <person name="Honan T."/>
            <person name="Huard M.D."/>
            <person name="Hughes L."/>
            <person name="Hurhula B."/>
            <person name="Husby M.E."/>
            <person name="Kamat A."/>
            <person name="Kanga B."/>
            <person name="Kashin S."/>
            <person name="Khazanovich D."/>
            <person name="Kisner P."/>
            <person name="Lance K."/>
            <person name="Lara M."/>
            <person name="Lee W."/>
            <person name="Lennon N."/>
            <person name="Letendre F."/>
            <person name="LeVine R."/>
            <person name="Lipovsky A."/>
            <person name="Liu X."/>
            <person name="Liu J."/>
            <person name="Liu S."/>
            <person name="Lokyitsang T."/>
            <person name="Lokyitsang Y."/>
            <person name="Lubonja R."/>
            <person name="Lui A."/>
            <person name="MacDonald P."/>
            <person name="Magnisalis V."/>
            <person name="Maru K."/>
            <person name="Matthews C."/>
            <person name="McCusker W."/>
            <person name="McDonough S."/>
            <person name="Mehta T."/>
            <person name="Meldrim J."/>
            <person name="Meneus L."/>
            <person name="Mihai O."/>
            <person name="Mihalev A."/>
            <person name="Mihova T."/>
            <person name="Mittelman R."/>
            <person name="Mlenga V."/>
            <person name="Montmayeur A."/>
            <person name="Mulrain L."/>
            <person name="Navidi A."/>
            <person name="Naylor J."/>
            <person name="Negash T."/>
            <person name="Nguyen T."/>
            <person name="Nguyen N."/>
            <person name="Nicol R."/>
            <person name="Norbu C."/>
            <person name="Norbu N."/>
            <person name="Novod N."/>
            <person name="O'Neill B."/>
            <person name="Osman S."/>
            <person name="Markiewicz E."/>
            <person name="Oyono O.L."/>
            <person name="Patti C."/>
            <person name="Phunkhang P."/>
            <person name="Pierre F."/>
            <person name="Priest M."/>
            <person name="Raghuraman S."/>
            <person name="Rege F."/>
            <person name="Reyes R."/>
            <person name="Rise C."/>
            <person name="Rogov P."/>
            <person name="Ross K."/>
            <person name="Ryan E."/>
            <person name="Settipalli S."/>
            <person name="Shea T."/>
            <person name="Sherpa N."/>
            <person name="Shi L."/>
            <person name="Shih D."/>
            <person name="Sparrow T."/>
            <person name="Spaulding J."/>
            <person name="Stalker J."/>
            <person name="Stange-Thomann N."/>
            <person name="Stavropoulos S."/>
            <person name="Stone C."/>
            <person name="Strader C."/>
            <person name="Tesfaye S."/>
            <person name="Thomson T."/>
            <person name="Thoulutsang Y."/>
            <person name="Thoulutsang D."/>
            <person name="Topham K."/>
            <person name="Topping I."/>
            <person name="Tsamla T."/>
            <person name="Vassiliev H."/>
            <person name="Vo A."/>
            <person name="Wangchuk T."/>
            <person name="Wangdi T."/>
            <person name="Weiand M."/>
            <person name="Wilkinson J."/>
            <person name="Wilson A."/>
            <person name="Yadav S."/>
            <person name="Young G."/>
            <person name="Yu Q."/>
            <person name="Zembek L."/>
            <person name="Zhong D."/>
            <person name="Zimmer A."/>
            <person name="Zwirko Z."/>
            <person name="Jaffe D.B."/>
            <person name="Alvarez P."/>
            <person name="Brockman W."/>
            <person name="Butler J."/>
            <person name="Chin C."/>
            <person name="Gnerre S."/>
            <person name="Grabherr M."/>
            <person name="Kleber M."/>
            <person name="Mauceli E."/>
            <person name="MacCallum I."/>
        </authorList>
    </citation>
    <scope>NUCLEOTIDE SEQUENCE [LARGE SCALE GENOMIC DNA]</scope>
    <source>
        <strain evidence="2">Tucson 14024-0371.13</strain>
    </source>
</reference>
<evidence type="ECO:0000313" key="2">
    <source>
        <dbReference type="Proteomes" id="UP000007801"/>
    </source>
</evidence>
<name>A0A0P9AM12_DROAN</name>
<dbReference type="OrthoDB" id="7853366at2759"/>
<dbReference type="Gene3D" id="3.80.10.10">
    <property type="entry name" value="Ribonuclease Inhibitor"/>
    <property type="match status" value="1"/>
</dbReference>
<sequence>MKDQMQLWRSYFKSETLLRQQSIHKILPIPGSVVEQFRVEEIFFPFPNCPHLKILCLDYNLLTEHYDWVTENAKSVEELRLHFGTREITDLELPFFENIREISITSGPLSLVSDSVYDWISDHASTLTTLRLNGLQEDHFSLFMLRHCKKLRSLSLGNGIHTYVPEFWMAFFDILHDNGMSSKDPLRLTIIDCQDVHKMRLLSRLRNFDCVDMVFV</sequence>
<dbReference type="EMBL" id="CH902618">
    <property type="protein sequence ID" value="KPU78859.1"/>
    <property type="molecule type" value="Genomic_DNA"/>
</dbReference>
<dbReference type="InterPro" id="IPR032675">
    <property type="entry name" value="LRR_dom_sf"/>
</dbReference>
<dbReference type="SUPFAM" id="SSF52058">
    <property type="entry name" value="L domain-like"/>
    <property type="match status" value="1"/>
</dbReference>
<keyword evidence="2" id="KW-1185">Reference proteome</keyword>
<gene>
    <name evidence="1" type="primary">Dana\GF27016</name>
    <name evidence="1" type="ORF">GF27016</name>
</gene>
<dbReference type="AlphaFoldDB" id="A0A0P9AM12"/>
<protein>
    <submittedName>
        <fullName evidence="1">Uncharacterized protein, isoform A</fullName>
    </submittedName>
</protein>
<organism evidence="1 2">
    <name type="scientific">Drosophila ananassae</name>
    <name type="common">Fruit fly</name>
    <dbReference type="NCBI Taxonomy" id="7217"/>
    <lineage>
        <taxon>Eukaryota</taxon>
        <taxon>Metazoa</taxon>
        <taxon>Ecdysozoa</taxon>
        <taxon>Arthropoda</taxon>
        <taxon>Hexapoda</taxon>
        <taxon>Insecta</taxon>
        <taxon>Pterygota</taxon>
        <taxon>Neoptera</taxon>
        <taxon>Endopterygota</taxon>
        <taxon>Diptera</taxon>
        <taxon>Brachycera</taxon>
        <taxon>Muscomorpha</taxon>
        <taxon>Ephydroidea</taxon>
        <taxon>Drosophilidae</taxon>
        <taxon>Drosophila</taxon>
        <taxon>Sophophora</taxon>
    </lineage>
</organism>
<accession>A0A0P9AM12</accession>
<evidence type="ECO:0000313" key="1">
    <source>
        <dbReference type="EMBL" id="KPU78859.1"/>
    </source>
</evidence>